<dbReference type="Pfam" id="PF00240">
    <property type="entry name" value="ubiquitin"/>
    <property type="match status" value="1"/>
</dbReference>
<name>A0A815I204_9BILA</name>
<protein>
    <recommendedName>
        <fullName evidence="1">Ubiquitin-like domain-containing protein</fullName>
    </recommendedName>
</protein>
<accession>A0A815I204</accession>
<organism evidence="2 3">
    <name type="scientific">Adineta steineri</name>
    <dbReference type="NCBI Taxonomy" id="433720"/>
    <lineage>
        <taxon>Eukaryota</taxon>
        <taxon>Metazoa</taxon>
        <taxon>Spiralia</taxon>
        <taxon>Gnathifera</taxon>
        <taxon>Rotifera</taxon>
        <taxon>Eurotatoria</taxon>
        <taxon>Bdelloidea</taxon>
        <taxon>Adinetida</taxon>
        <taxon>Adinetidae</taxon>
        <taxon>Adineta</taxon>
    </lineage>
</organism>
<gene>
    <name evidence="2" type="ORF">VCS650_LOCUS34149</name>
</gene>
<dbReference type="PANTHER" id="PTHR36649">
    <property type="entry name" value="UBIQUITIN-LIKE DOMAIN-CONTAINING PROTEIN"/>
    <property type="match status" value="1"/>
</dbReference>
<dbReference type="PROSITE" id="PS50053">
    <property type="entry name" value="UBIQUITIN_2"/>
    <property type="match status" value="1"/>
</dbReference>
<dbReference type="AlphaFoldDB" id="A0A815I204"/>
<dbReference type="OrthoDB" id="428577at2759"/>
<dbReference type="SMART" id="SM00213">
    <property type="entry name" value="UBQ"/>
    <property type="match status" value="1"/>
</dbReference>
<dbReference type="Proteomes" id="UP000663891">
    <property type="component" value="Unassembled WGS sequence"/>
</dbReference>
<dbReference type="PRINTS" id="PR00348">
    <property type="entry name" value="UBIQUITIN"/>
</dbReference>
<dbReference type="PANTHER" id="PTHR36649:SF28">
    <property type="entry name" value="UBIQUITIN-LIKE DOMAIN-CONTAINING PROTEIN"/>
    <property type="match status" value="1"/>
</dbReference>
<evidence type="ECO:0000313" key="3">
    <source>
        <dbReference type="Proteomes" id="UP000663891"/>
    </source>
</evidence>
<evidence type="ECO:0000313" key="2">
    <source>
        <dbReference type="EMBL" id="CAF1358032.1"/>
    </source>
</evidence>
<reference evidence="2" key="1">
    <citation type="submission" date="2021-02" db="EMBL/GenBank/DDBJ databases">
        <authorList>
            <person name="Nowell W R."/>
        </authorList>
    </citation>
    <scope>NUCLEOTIDE SEQUENCE</scope>
</reference>
<dbReference type="InterPro" id="IPR019956">
    <property type="entry name" value="Ubiquitin_dom"/>
</dbReference>
<comment type="caution">
    <text evidence="2">The sequence shown here is derived from an EMBL/GenBank/DDBJ whole genome shotgun (WGS) entry which is preliminary data.</text>
</comment>
<feature type="domain" description="Ubiquitin-like" evidence="1">
    <location>
        <begin position="69"/>
        <end position="142"/>
    </location>
</feature>
<dbReference type="InterPro" id="IPR029071">
    <property type="entry name" value="Ubiquitin-like_domsf"/>
</dbReference>
<dbReference type="SUPFAM" id="SSF54236">
    <property type="entry name" value="Ubiquitin-like"/>
    <property type="match status" value="1"/>
</dbReference>
<dbReference type="CDD" id="cd17039">
    <property type="entry name" value="Ubl_ubiquitin_like"/>
    <property type="match status" value="1"/>
</dbReference>
<sequence length="288" mass="32298">MTAATIVQVNSGLLTAAFSTIMGIPLSTDVASSDQPEMVSVFDHHKTTYSYGCVGNRPATSTDDDRCLLFIKTLNNRTFPCDVTANAKTEEIKERIQELLGVSRNEQRLIHNGKQLEDGKIMSEYGISDESTLHLVARLNTTKPVVLDPASLDPLHDYDFTYINDGHLTFTRGGERYVRPCGFKRFALNVSNKYQNLLWIGCNNGIDEWPVSYHGTELSTNRIIGSNHDKFYCLMGCSSTTDSIYNRIIYPGPAAFDSYGNIFASDRYRDEIQKMFLMKDSTGKQVIL</sequence>
<dbReference type="EMBL" id="CAJNON010000700">
    <property type="protein sequence ID" value="CAF1358032.1"/>
    <property type="molecule type" value="Genomic_DNA"/>
</dbReference>
<dbReference type="InterPro" id="IPR000626">
    <property type="entry name" value="Ubiquitin-like_dom"/>
</dbReference>
<dbReference type="Gene3D" id="3.10.20.90">
    <property type="entry name" value="Phosphatidylinositol 3-kinase Catalytic Subunit, Chain A, domain 1"/>
    <property type="match status" value="1"/>
</dbReference>
<evidence type="ECO:0000259" key="1">
    <source>
        <dbReference type="PROSITE" id="PS50053"/>
    </source>
</evidence>
<proteinExistence type="predicted"/>